<dbReference type="EMBL" id="JBJUIK010000002">
    <property type="protein sequence ID" value="KAL3534726.1"/>
    <property type="molecule type" value="Genomic_DNA"/>
</dbReference>
<dbReference type="PANTHER" id="PTHR24296">
    <property type="entry name" value="CYTOCHROME P450"/>
    <property type="match status" value="1"/>
</dbReference>
<comment type="cofactor">
    <cofactor evidence="1 6">
        <name>heme</name>
        <dbReference type="ChEBI" id="CHEBI:30413"/>
    </cofactor>
</comment>
<proteinExistence type="inferred from homology"/>
<keyword evidence="6 7" id="KW-0349">Heme</keyword>
<keyword evidence="3 6" id="KW-0479">Metal-binding</keyword>
<evidence type="ECO:0000256" key="7">
    <source>
        <dbReference type="RuleBase" id="RU000461"/>
    </source>
</evidence>
<dbReference type="SUPFAM" id="SSF48264">
    <property type="entry name" value="Cytochrome P450"/>
    <property type="match status" value="1"/>
</dbReference>
<sequence>MELFSFPSILFIFLLSFYLYIFFLRSISKQTTKTGFKIYPLVGTLPDFLLNRHRFLDWTTEVLSTCPTNTAVFHRPGKIHGVITANPQIVEHMLKSNFENYPKGTRFIGLLEDFLGKGIFNSDGELWKIQRKTASYEFNTKSLRNFVMENVRTELQTRLITLFEHAAKVDRVLDLQDILERFAFDNICKLAFNVDPGCLGGDGTAGAKFMKAFEDAATLSSGRFLYAFPAFHLFKKFFNIGSEKRLKKSIATVHEFADKIIISRLNERLQRKDEDLLSRFIGNSEHSAEFLRDIIISFILAGRDTTSSALTWFFWLLSTRPEIERKILQELESIRNRNEKRIGDAFDFDELREMHYLHAAISESMRLFPPVPVDTKACLEDDILPDGTSIRKSWFITYHTYAMGRMENLWGKDCYEFKPERWLENGICKQESPFKFPIFHAGPRMCLGKDMAYIQMKSIAACVLERFGIDVVSVDGKCPKQLLSLTLRMKGGLSVKVKQRCV</sequence>
<protein>
    <recommendedName>
        <fullName evidence="11">Cytochrome P450</fullName>
    </recommendedName>
</protein>
<dbReference type="GO" id="GO:0046872">
    <property type="term" value="F:metal ion binding"/>
    <property type="evidence" value="ECO:0007669"/>
    <property type="project" value="UniProtKB-KW"/>
</dbReference>
<evidence type="ECO:0000256" key="2">
    <source>
        <dbReference type="ARBA" id="ARBA00010617"/>
    </source>
</evidence>
<name>A0ABD3AUG7_9GENT</name>
<reference evidence="9 10" key="1">
    <citation type="submission" date="2024-11" db="EMBL/GenBank/DDBJ databases">
        <title>A near-complete genome assembly of Cinchona calisaya.</title>
        <authorList>
            <person name="Lian D.C."/>
            <person name="Zhao X.W."/>
            <person name="Wei L."/>
        </authorList>
    </citation>
    <scope>NUCLEOTIDE SEQUENCE [LARGE SCALE GENOMIC DNA]</scope>
    <source>
        <tissue evidence="9">Nenye</tissue>
    </source>
</reference>
<evidence type="ECO:0000256" key="8">
    <source>
        <dbReference type="SAM" id="Phobius"/>
    </source>
</evidence>
<gene>
    <name evidence="9" type="ORF">ACH5RR_003187</name>
</gene>
<dbReference type="GO" id="GO:0004497">
    <property type="term" value="F:monooxygenase activity"/>
    <property type="evidence" value="ECO:0007669"/>
    <property type="project" value="UniProtKB-KW"/>
</dbReference>
<dbReference type="AlphaFoldDB" id="A0ABD3AUG7"/>
<keyword evidence="8" id="KW-1133">Transmembrane helix</keyword>
<dbReference type="PROSITE" id="PS00086">
    <property type="entry name" value="CYTOCHROME_P450"/>
    <property type="match status" value="1"/>
</dbReference>
<evidence type="ECO:0000256" key="5">
    <source>
        <dbReference type="ARBA" id="ARBA00023004"/>
    </source>
</evidence>
<dbReference type="InterPro" id="IPR001128">
    <property type="entry name" value="Cyt_P450"/>
</dbReference>
<keyword evidence="8" id="KW-0472">Membrane</keyword>
<dbReference type="InterPro" id="IPR036396">
    <property type="entry name" value="Cyt_P450_sf"/>
</dbReference>
<feature type="binding site" description="axial binding residue" evidence="6">
    <location>
        <position position="446"/>
    </location>
    <ligand>
        <name>heme</name>
        <dbReference type="ChEBI" id="CHEBI:30413"/>
    </ligand>
    <ligandPart>
        <name>Fe</name>
        <dbReference type="ChEBI" id="CHEBI:18248"/>
    </ligandPart>
</feature>
<evidence type="ECO:0000256" key="3">
    <source>
        <dbReference type="ARBA" id="ARBA00022723"/>
    </source>
</evidence>
<comment type="caution">
    <text evidence="9">The sequence shown here is derived from an EMBL/GenBank/DDBJ whole genome shotgun (WGS) entry which is preliminary data.</text>
</comment>
<dbReference type="Gene3D" id="1.10.630.10">
    <property type="entry name" value="Cytochrome P450"/>
    <property type="match status" value="1"/>
</dbReference>
<dbReference type="PRINTS" id="PR00463">
    <property type="entry name" value="EP450I"/>
</dbReference>
<keyword evidence="8" id="KW-0812">Transmembrane</keyword>
<keyword evidence="7" id="KW-0503">Monooxygenase</keyword>
<dbReference type="PRINTS" id="PR00385">
    <property type="entry name" value="P450"/>
</dbReference>
<dbReference type="Proteomes" id="UP001630127">
    <property type="component" value="Unassembled WGS sequence"/>
</dbReference>
<dbReference type="CDD" id="cd11064">
    <property type="entry name" value="CYP86A"/>
    <property type="match status" value="1"/>
</dbReference>
<dbReference type="GO" id="GO:0006629">
    <property type="term" value="P:lipid metabolic process"/>
    <property type="evidence" value="ECO:0007669"/>
    <property type="project" value="UniProtKB-ARBA"/>
</dbReference>
<organism evidence="9 10">
    <name type="scientific">Cinchona calisaya</name>
    <dbReference type="NCBI Taxonomy" id="153742"/>
    <lineage>
        <taxon>Eukaryota</taxon>
        <taxon>Viridiplantae</taxon>
        <taxon>Streptophyta</taxon>
        <taxon>Embryophyta</taxon>
        <taxon>Tracheophyta</taxon>
        <taxon>Spermatophyta</taxon>
        <taxon>Magnoliopsida</taxon>
        <taxon>eudicotyledons</taxon>
        <taxon>Gunneridae</taxon>
        <taxon>Pentapetalae</taxon>
        <taxon>asterids</taxon>
        <taxon>lamiids</taxon>
        <taxon>Gentianales</taxon>
        <taxon>Rubiaceae</taxon>
        <taxon>Cinchonoideae</taxon>
        <taxon>Cinchoneae</taxon>
        <taxon>Cinchona</taxon>
    </lineage>
</organism>
<evidence type="ECO:0000313" key="10">
    <source>
        <dbReference type="Proteomes" id="UP001630127"/>
    </source>
</evidence>
<evidence type="ECO:0000256" key="1">
    <source>
        <dbReference type="ARBA" id="ARBA00001971"/>
    </source>
</evidence>
<keyword evidence="5 6" id="KW-0408">Iron</keyword>
<accession>A0ABD3AUG7</accession>
<evidence type="ECO:0008006" key="11">
    <source>
        <dbReference type="Google" id="ProtNLM"/>
    </source>
</evidence>
<evidence type="ECO:0000256" key="6">
    <source>
        <dbReference type="PIRSR" id="PIRSR602401-1"/>
    </source>
</evidence>
<comment type="similarity">
    <text evidence="2 7">Belongs to the cytochrome P450 family.</text>
</comment>
<evidence type="ECO:0000256" key="4">
    <source>
        <dbReference type="ARBA" id="ARBA00023002"/>
    </source>
</evidence>
<feature type="transmembrane region" description="Helical" evidence="8">
    <location>
        <begin position="6"/>
        <end position="24"/>
    </location>
</feature>
<dbReference type="Pfam" id="PF00067">
    <property type="entry name" value="p450"/>
    <property type="match status" value="1"/>
</dbReference>
<dbReference type="InterPro" id="IPR002401">
    <property type="entry name" value="Cyt_P450_E_grp-I"/>
</dbReference>
<keyword evidence="4 7" id="KW-0560">Oxidoreductase</keyword>
<dbReference type="InterPro" id="IPR017972">
    <property type="entry name" value="Cyt_P450_CS"/>
</dbReference>
<keyword evidence="10" id="KW-1185">Reference proteome</keyword>
<evidence type="ECO:0000313" key="9">
    <source>
        <dbReference type="EMBL" id="KAL3534726.1"/>
    </source>
</evidence>